<reference evidence="3 4" key="1">
    <citation type="submission" date="2023-06" db="EMBL/GenBank/DDBJ databases">
        <title>Actinomycetospora Odt1-22.</title>
        <authorList>
            <person name="Supong K."/>
        </authorList>
    </citation>
    <scope>NUCLEOTIDE SEQUENCE [LARGE SCALE GENOMIC DNA]</scope>
    <source>
        <strain evidence="3 4">Odt1-22</strain>
    </source>
</reference>
<sequence length="110" mass="11831">MTRTRLLALGVAAAGAVLLSGCAGGDDAPLPAGVAVPGITEMSADTPIAPPAPVPAPPVGDDADDRWDDDRWDDIDDRDDDRDDRDDDLDDRDDDRDDVDDLDDDDRWDD</sequence>
<evidence type="ECO:0000256" key="1">
    <source>
        <dbReference type="SAM" id="MobiDB-lite"/>
    </source>
</evidence>
<organism evidence="3 4">
    <name type="scientific">Actinomycetospora termitidis</name>
    <dbReference type="NCBI Taxonomy" id="3053470"/>
    <lineage>
        <taxon>Bacteria</taxon>
        <taxon>Bacillati</taxon>
        <taxon>Actinomycetota</taxon>
        <taxon>Actinomycetes</taxon>
        <taxon>Pseudonocardiales</taxon>
        <taxon>Pseudonocardiaceae</taxon>
        <taxon>Actinomycetospora</taxon>
    </lineage>
</organism>
<protein>
    <submittedName>
        <fullName evidence="3">Uncharacterized protein</fullName>
    </submittedName>
</protein>
<dbReference type="PROSITE" id="PS51257">
    <property type="entry name" value="PROKAR_LIPOPROTEIN"/>
    <property type="match status" value="1"/>
</dbReference>
<evidence type="ECO:0000313" key="3">
    <source>
        <dbReference type="EMBL" id="MDL5155055.1"/>
    </source>
</evidence>
<feature type="compositionally biased region" description="Acidic residues" evidence="1">
    <location>
        <begin position="61"/>
        <end position="110"/>
    </location>
</feature>
<feature type="signal peptide" evidence="2">
    <location>
        <begin position="1"/>
        <end position="25"/>
    </location>
</feature>
<comment type="caution">
    <text evidence="3">The sequence shown here is derived from an EMBL/GenBank/DDBJ whole genome shotgun (WGS) entry which is preliminary data.</text>
</comment>
<accession>A0ABT7M314</accession>
<keyword evidence="4" id="KW-1185">Reference proteome</keyword>
<evidence type="ECO:0000256" key="2">
    <source>
        <dbReference type="SAM" id="SignalP"/>
    </source>
</evidence>
<proteinExistence type="predicted"/>
<gene>
    <name evidence="3" type="ORF">QRT03_03735</name>
</gene>
<feature type="region of interest" description="Disordered" evidence="1">
    <location>
        <begin position="41"/>
        <end position="110"/>
    </location>
</feature>
<name>A0ABT7M314_9PSEU</name>
<evidence type="ECO:0000313" key="4">
    <source>
        <dbReference type="Proteomes" id="UP001231924"/>
    </source>
</evidence>
<keyword evidence="2" id="KW-0732">Signal</keyword>
<dbReference type="RefSeq" id="WP_286051152.1">
    <property type="nucleotide sequence ID" value="NZ_JASVWF010000001.1"/>
</dbReference>
<dbReference type="EMBL" id="JASVWF010000001">
    <property type="protein sequence ID" value="MDL5155055.1"/>
    <property type="molecule type" value="Genomic_DNA"/>
</dbReference>
<dbReference type="Proteomes" id="UP001231924">
    <property type="component" value="Unassembled WGS sequence"/>
</dbReference>
<feature type="compositionally biased region" description="Pro residues" evidence="1">
    <location>
        <begin position="48"/>
        <end position="58"/>
    </location>
</feature>
<feature type="chain" id="PRO_5045801582" evidence="2">
    <location>
        <begin position="26"/>
        <end position="110"/>
    </location>
</feature>